<protein>
    <submittedName>
        <fullName evidence="2">Uncharacterized protein</fullName>
    </submittedName>
</protein>
<proteinExistence type="predicted"/>
<dbReference type="AlphaFoldDB" id="A0A0K2UFD5"/>
<dbReference type="EMBL" id="HACA01019045">
    <property type="protein sequence ID" value="CDW36406.1"/>
    <property type="molecule type" value="Transcribed_RNA"/>
</dbReference>
<evidence type="ECO:0000313" key="2">
    <source>
        <dbReference type="EMBL" id="CDW36406.1"/>
    </source>
</evidence>
<keyword evidence="1" id="KW-0472">Membrane</keyword>
<sequence length="42" mass="5115">MKLHYKSIAIFIPFPSFIQSLYFLFQTRTFEHFQKGCIYPLL</sequence>
<feature type="transmembrane region" description="Helical" evidence="1">
    <location>
        <begin position="6"/>
        <end position="25"/>
    </location>
</feature>
<organism evidence="2">
    <name type="scientific">Lepeophtheirus salmonis</name>
    <name type="common">Salmon louse</name>
    <name type="synonym">Caligus salmonis</name>
    <dbReference type="NCBI Taxonomy" id="72036"/>
    <lineage>
        <taxon>Eukaryota</taxon>
        <taxon>Metazoa</taxon>
        <taxon>Ecdysozoa</taxon>
        <taxon>Arthropoda</taxon>
        <taxon>Crustacea</taxon>
        <taxon>Multicrustacea</taxon>
        <taxon>Hexanauplia</taxon>
        <taxon>Copepoda</taxon>
        <taxon>Siphonostomatoida</taxon>
        <taxon>Caligidae</taxon>
        <taxon>Lepeophtheirus</taxon>
    </lineage>
</organism>
<accession>A0A0K2UFD5</accession>
<reference evidence="2" key="1">
    <citation type="submission" date="2014-05" db="EMBL/GenBank/DDBJ databases">
        <authorList>
            <person name="Chronopoulou M."/>
        </authorList>
    </citation>
    <scope>NUCLEOTIDE SEQUENCE</scope>
    <source>
        <tissue evidence="2">Whole organism</tissue>
    </source>
</reference>
<keyword evidence="1" id="KW-0812">Transmembrane</keyword>
<keyword evidence="1" id="KW-1133">Transmembrane helix</keyword>
<evidence type="ECO:0000256" key="1">
    <source>
        <dbReference type="SAM" id="Phobius"/>
    </source>
</evidence>
<name>A0A0K2UFD5_LEPSM</name>